<dbReference type="PANTHER" id="PTHR38450">
    <property type="entry name" value="STAGE V SPORULATION PROTEIN AC-RELATED"/>
    <property type="match status" value="1"/>
</dbReference>
<proteinExistence type="predicted"/>
<organism evidence="2 3">
    <name type="scientific">Ruminococcus callidus ATCC 27760</name>
    <dbReference type="NCBI Taxonomy" id="411473"/>
    <lineage>
        <taxon>Bacteria</taxon>
        <taxon>Bacillati</taxon>
        <taxon>Bacillota</taxon>
        <taxon>Clostridia</taxon>
        <taxon>Eubacteriales</taxon>
        <taxon>Oscillospiraceae</taxon>
        <taxon>Ruminococcus</taxon>
    </lineage>
</organism>
<evidence type="ECO:0000313" key="2">
    <source>
        <dbReference type="EMBL" id="ERJ95713.1"/>
    </source>
</evidence>
<dbReference type="AlphaFoldDB" id="U2M8R7"/>
<feature type="non-terminal residue" evidence="2">
    <location>
        <position position="1"/>
    </location>
</feature>
<sequence>ERIPPDGFDMATLEVTFHVGTPPPASLVPLPFQGRLISKSAVVIPRSDTGIALYTFPSKNFTHNCTKTAHTPEKGGLLMKISRELYQTMQNQTAPKSKSWKNIPLAFLTGGLICTIGEAGIHILTEFCGVEQKTAAAWISIGLVAVSAVCTGLGWYAKLGKHAGAGTLVPITGFANGVVSSAIEARTEGWVLGIGTRIFAIAGPVILYGTSASMVYGLIYYFWTLFR</sequence>
<protein>
    <submittedName>
        <fullName evidence="2">Putative stage V sporulation protein AC</fullName>
    </submittedName>
</protein>
<keyword evidence="1" id="KW-1133">Transmembrane helix</keyword>
<comment type="caution">
    <text evidence="2">The sequence shown here is derived from an EMBL/GenBank/DDBJ whole genome shotgun (WGS) entry which is preliminary data.</text>
</comment>
<evidence type="ECO:0000256" key="1">
    <source>
        <dbReference type="SAM" id="Phobius"/>
    </source>
</evidence>
<dbReference type="HOGENOM" id="CLU_1217042_0_0_9"/>
<evidence type="ECO:0000313" key="3">
    <source>
        <dbReference type="Proteomes" id="UP000016662"/>
    </source>
</evidence>
<reference evidence="2 3" key="1">
    <citation type="submission" date="2013-07" db="EMBL/GenBank/DDBJ databases">
        <authorList>
            <person name="Weinstock G."/>
            <person name="Sodergren E."/>
            <person name="Wylie T."/>
            <person name="Fulton L."/>
            <person name="Fulton R."/>
            <person name="Fronick C."/>
            <person name="O'Laughlin M."/>
            <person name="Godfrey J."/>
            <person name="Miner T."/>
            <person name="Herter B."/>
            <person name="Appelbaum E."/>
            <person name="Cordes M."/>
            <person name="Lek S."/>
            <person name="Wollam A."/>
            <person name="Pepin K.H."/>
            <person name="Palsikar V.B."/>
            <person name="Mitreva M."/>
            <person name="Wilson R.K."/>
        </authorList>
    </citation>
    <scope>NUCLEOTIDE SEQUENCE [LARGE SCALE GENOMIC DNA]</scope>
    <source>
        <strain evidence="2 3">ATCC 27760</strain>
    </source>
</reference>
<dbReference type="eggNOG" id="ENOG5031DDD">
    <property type="taxonomic scope" value="Bacteria"/>
</dbReference>
<feature type="transmembrane region" description="Helical" evidence="1">
    <location>
        <begin position="136"/>
        <end position="156"/>
    </location>
</feature>
<dbReference type="STRING" id="411473.RUMCAL_01610"/>
<keyword evidence="3" id="KW-1185">Reference proteome</keyword>
<dbReference type="InterPro" id="IPR005562">
    <property type="entry name" value="SpoVA"/>
</dbReference>
<feature type="transmembrane region" description="Helical" evidence="1">
    <location>
        <begin position="105"/>
        <end position="124"/>
    </location>
</feature>
<keyword evidence="1" id="KW-0472">Membrane</keyword>
<dbReference type="Proteomes" id="UP000016662">
    <property type="component" value="Unassembled WGS sequence"/>
</dbReference>
<feature type="transmembrane region" description="Helical" evidence="1">
    <location>
        <begin position="198"/>
        <end position="223"/>
    </location>
</feature>
<feature type="transmembrane region" description="Helical" evidence="1">
    <location>
        <begin position="163"/>
        <end position="183"/>
    </location>
</feature>
<dbReference type="PANTHER" id="PTHR38450:SF1">
    <property type="entry name" value="STAGE V SPORULATION PROTEIN AC"/>
    <property type="match status" value="1"/>
</dbReference>
<gene>
    <name evidence="2" type="ORF">RUMCAL_01610</name>
</gene>
<dbReference type="EMBL" id="AWVF01000200">
    <property type="protein sequence ID" value="ERJ95713.1"/>
    <property type="molecule type" value="Genomic_DNA"/>
</dbReference>
<name>U2M8R7_9FIRM</name>
<keyword evidence="1" id="KW-0812">Transmembrane</keyword>
<dbReference type="Pfam" id="PF03862">
    <property type="entry name" value="SpoVAC_SpoVAEB"/>
    <property type="match status" value="1"/>
</dbReference>
<dbReference type="PATRIC" id="fig|411473.3.peg.1313"/>
<accession>U2M8R7</accession>